<evidence type="ECO:0000313" key="2">
    <source>
        <dbReference type="Proteomes" id="UP000252189"/>
    </source>
</evidence>
<proteinExistence type="predicted"/>
<gene>
    <name evidence="1" type="ORF">DU504_14115</name>
</gene>
<dbReference type="OrthoDB" id="199238at2157"/>
<reference evidence="1 2" key="1">
    <citation type="submission" date="2018-07" db="EMBL/GenBank/DDBJ databases">
        <title>Genome sequences of Haloplanus salinus JCM 18368T.</title>
        <authorList>
            <person name="Kim Y.B."/>
            <person name="Roh S.W."/>
        </authorList>
    </citation>
    <scope>NUCLEOTIDE SEQUENCE [LARGE SCALE GENOMIC DNA]</scope>
    <source>
        <strain evidence="1 2">JCM 18368</strain>
    </source>
</reference>
<dbReference type="AlphaFoldDB" id="A0A368NCX3"/>
<protein>
    <submittedName>
        <fullName evidence="1">Uncharacterized protein</fullName>
    </submittedName>
</protein>
<keyword evidence="2" id="KW-1185">Reference proteome</keyword>
<dbReference type="RefSeq" id="WP_114449972.1">
    <property type="nucleotide sequence ID" value="NZ_QPHM01000001.1"/>
</dbReference>
<evidence type="ECO:0000313" key="1">
    <source>
        <dbReference type="EMBL" id="RCU48338.1"/>
    </source>
</evidence>
<dbReference type="Proteomes" id="UP000252189">
    <property type="component" value="Unassembled WGS sequence"/>
</dbReference>
<accession>A0A368NCX3</accession>
<organism evidence="1 2">
    <name type="scientific">Haloplanus salinus</name>
    <dbReference type="NCBI Taxonomy" id="1126245"/>
    <lineage>
        <taxon>Archaea</taxon>
        <taxon>Methanobacteriati</taxon>
        <taxon>Methanobacteriota</taxon>
        <taxon>Stenosarchaea group</taxon>
        <taxon>Halobacteria</taxon>
        <taxon>Halobacteriales</taxon>
        <taxon>Haloferacaceae</taxon>
        <taxon>Haloplanus</taxon>
    </lineage>
</organism>
<sequence>MVPVDEAWEYLIAQYGDALRAVTRLRNGRFERRMREDVQSLYTDREGQRVVDEITLGQLLSERLESEFN</sequence>
<comment type="caution">
    <text evidence="1">The sequence shown here is derived from an EMBL/GenBank/DDBJ whole genome shotgun (WGS) entry which is preliminary data.</text>
</comment>
<dbReference type="EMBL" id="QPHM01000001">
    <property type="protein sequence ID" value="RCU48338.1"/>
    <property type="molecule type" value="Genomic_DNA"/>
</dbReference>
<name>A0A368NCX3_9EURY</name>